<accession>E3L277</accession>
<dbReference type="GeneID" id="10530552"/>
<evidence type="ECO:0000313" key="2">
    <source>
        <dbReference type="EMBL" id="EFP90652.1"/>
    </source>
</evidence>
<feature type="region of interest" description="Disordered" evidence="1">
    <location>
        <begin position="34"/>
        <end position="117"/>
    </location>
</feature>
<evidence type="ECO:0000313" key="3">
    <source>
        <dbReference type="Proteomes" id="UP000008783"/>
    </source>
</evidence>
<dbReference type="OrthoDB" id="2497483at2759"/>
<evidence type="ECO:0000256" key="1">
    <source>
        <dbReference type="SAM" id="MobiDB-lite"/>
    </source>
</evidence>
<dbReference type="HOGENOM" id="CLU_611300_0_0_1"/>
<dbReference type="VEuPathDB" id="FungiDB:PGTG_16678"/>
<keyword evidence="3" id="KW-1185">Reference proteome</keyword>
<dbReference type="EMBL" id="DS178335">
    <property type="protein sequence ID" value="EFP90652.1"/>
    <property type="molecule type" value="Genomic_DNA"/>
</dbReference>
<gene>
    <name evidence="2" type="ORF">PGTG_16678</name>
</gene>
<dbReference type="InParanoid" id="E3L277"/>
<dbReference type="KEGG" id="pgr:PGTG_16678"/>
<name>E3L277_PUCGT</name>
<proteinExistence type="predicted"/>
<reference evidence="3" key="2">
    <citation type="journal article" date="2011" name="Proc. Natl. Acad. Sci. U.S.A.">
        <title>Obligate biotrophy features unraveled by the genomic analysis of rust fungi.</title>
        <authorList>
            <person name="Duplessis S."/>
            <person name="Cuomo C.A."/>
            <person name="Lin Y.-C."/>
            <person name="Aerts A."/>
            <person name="Tisserant E."/>
            <person name="Veneault-Fourrey C."/>
            <person name="Joly D.L."/>
            <person name="Hacquard S."/>
            <person name="Amselem J."/>
            <person name="Cantarel B.L."/>
            <person name="Chiu R."/>
            <person name="Coutinho P.M."/>
            <person name="Feau N."/>
            <person name="Field M."/>
            <person name="Frey P."/>
            <person name="Gelhaye E."/>
            <person name="Goldberg J."/>
            <person name="Grabherr M.G."/>
            <person name="Kodira C.D."/>
            <person name="Kohler A."/>
            <person name="Kuees U."/>
            <person name="Lindquist E.A."/>
            <person name="Lucas S.M."/>
            <person name="Mago R."/>
            <person name="Mauceli E."/>
            <person name="Morin E."/>
            <person name="Murat C."/>
            <person name="Pangilinan J.L."/>
            <person name="Park R."/>
            <person name="Pearson M."/>
            <person name="Quesneville H."/>
            <person name="Rouhier N."/>
            <person name="Sakthikumar S."/>
            <person name="Salamov A.A."/>
            <person name="Schmutz J."/>
            <person name="Selles B."/>
            <person name="Shapiro H."/>
            <person name="Tanguay P."/>
            <person name="Tuskan G.A."/>
            <person name="Henrissat B."/>
            <person name="Van de Peer Y."/>
            <person name="Rouze P."/>
            <person name="Ellis J.G."/>
            <person name="Dodds P.N."/>
            <person name="Schein J.E."/>
            <person name="Zhong S."/>
            <person name="Hamelin R.C."/>
            <person name="Grigoriev I.V."/>
            <person name="Szabo L.J."/>
            <person name="Martin F."/>
        </authorList>
    </citation>
    <scope>NUCLEOTIDE SEQUENCE [LARGE SCALE GENOMIC DNA]</scope>
    <source>
        <strain evidence="3">CRL 75-36-700-3 / race SCCL</strain>
    </source>
</reference>
<reference key="1">
    <citation type="submission" date="2007-01" db="EMBL/GenBank/DDBJ databases">
        <title>The Genome Sequence of Puccinia graminis f. sp. tritici Strain CRL 75-36-700-3.</title>
        <authorList>
            <consortium name="The Broad Institute Genome Sequencing Platform"/>
            <person name="Birren B."/>
            <person name="Lander E."/>
            <person name="Galagan J."/>
            <person name="Nusbaum C."/>
            <person name="Devon K."/>
            <person name="Cuomo C."/>
            <person name="Jaffe D."/>
            <person name="Butler J."/>
            <person name="Alvarez P."/>
            <person name="Gnerre S."/>
            <person name="Grabherr M."/>
            <person name="Mauceli E."/>
            <person name="Brockman W."/>
            <person name="Young S."/>
            <person name="LaButti K."/>
            <person name="Sykes S."/>
            <person name="DeCaprio D."/>
            <person name="Crawford M."/>
            <person name="Koehrsen M."/>
            <person name="Engels R."/>
            <person name="Montgomery P."/>
            <person name="Pearson M."/>
            <person name="Howarth C."/>
            <person name="Larson L."/>
            <person name="White J."/>
            <person name="Zeng Q."/>
            <person name="Kodira C."/>
            <person name="Yandava C."/>
            <person name="Alvarado L."/>
            <person name="O'Leary S."/>
            <person name="Szabo L."/>
            <person name="Dean R."/>
            <person name="Schein J."/>
        </authorList>
    </citation>
    <scope>NUCLEOTIDE SEQUENCE</scope>
    <source>
        <strain>CRL 75-36-700-3</strain>
    </source>
</reference>
<dbReference type="AlphaFoldDB" id="E3L277"/>
<feature type="compositionally biased region" description="Polar residues" evidence="1">
    <location>
        <begin position="50"/>
        <end position="89"/>
    </location>
</feature>
<protein>
    <submittedName>
        <fullName evidence="2">Uncharacterized protein</fullName>
    </submittedName>
</protein>
<dbReference type="RefSeq" id="XP_003335071.1">
    <property type="nucleotide sequence ID" value="XM_003335023.1"/>
</dbReference>
<organism evidence="2 3">
    <name type="scientific">Puccinia graminis f. sp. tritici (strain CRL 75-36-700-3 / race SCCL)</name>
    <name type="common">Black stem rust fungus</name>
    <dbReference type="NCBI Taxonomy" id="418459"/>
    <lineage>
        <taxon>Eukaryota</taxon>
        <taxon>Fungi</taxon>
        <taxon>Dikarya</taxon>
        <taxon>Basidiomycota</taxon>
        <taxon>Pucciniomycotina</taxon>
        <taxon>Pucciniomycetes</taxon>
        <taxon>Pucciniales</taxon>
        <taxon>Pucciniaceae</taxon>
        <taxon>Puccinia</taxon>
    </lineage>
</organism>
<sequence length="448" mass="50960">MSRTRMALAPDPMDNSGYIGRFEAATGAEFPSHRAKRVRYEDPVFFPSDGPTTTAIHLQQPDSEWTPVNRQEQDQTLSHGITRRSSPPGETSGRPKRARDESQEIGPSVVGKQDKLSRPFGSFSEQAFEKILKAHNSRSFPYLKLADISPASVQLDSSIRLGQPIMGDYSQEINAYTGRYEVLIEDILETAHKLPNAYVGRKTRGWPATVVRPRHAEIEGEIILVLPTKDGDWRDAKSLVKQFKSLHRWIVYVHHLLLKNNNNPTSSSLQASYHQEMLLWLFGEVFNPKVGLPVIGRLDQASSNRQVFGPPQRWIMEFLVDKKTACTVSLALLGIWYLNAKSEEWQKEFRTDENFWSRMTTLINNDAKAGTEATGIHLRLKKRKKYEVKRNSNNMVEPQPRKTIAQIDNFRLLTPVQPDSKDTQVGLDKKSSELPGKVLKIRILSIEY</sequence>
<dbReference type="Proteomes" id="UP000008783">
    <property type="component" value="Unassembled WGS sequence"/>
</dbReference>